<feature type="compositionally biased region" description="Basic residues" evidence="7">
    <location>
        <begin position="279"/>
        <end position="289"/>
    </location>
</feature>
<keyword evidence="9" id="KW-1185">Reference proteome</keyword>
<protein>
    <recommendedName>
        <fullName evidence="6">Exosome complex protein</fullName>
    </recommendedName>
</protein>
<evidence type="ECO:0000256" key="2">
    <source>
        <dbReference type="ARBA" id="ARBA00009154"/>
    </source>
</evidence>
<reference evidence="8" key="1">
    <citation type="submission" date="2016-06" db="EMBL/GenBank/DDBJ databases">
        <title>Draft Genome sequence of the fungus Inonotus baumii.</title>
        <authorList>
            <person name="Zhu H."/>
            <person name="Lin W."/>
        </authorList>
    </citation>
    <scope>NUCLEOTIDE SEQUENCE</scope>
    <source>
        <strain evidence="8">821</strain>
    </source>
</reference>
<evidence type="ECO:0000313" key="8">
    <source>
        <dbReference type="EMBL" id="OCB85576.1"/>
    </source>
</evidence>
<proteinExistence type="inferred from homology"/>
<feature type="compositionally biased region" description="Polar residues" evidence="7">
    <location>
        <begin position="261"/>
        <end position="272"/>
    </location>
</feature>
<comment type="subcellular location">
    <subcellularLocation>
        <location evidence="1 6">Nucleus</location>
    </subcellularLocation>
</comment>
<gene>
    <name evidence="8" type="ORF">A7U60_g7224</name>
</gene>
<dbReference type="OrthoDB" id="1421013at2759"/>
<dbReference type="Pfam" id="PF04000">
    <property type="entry name" value="Sas10_Utp3"/>
    <property type="match status" value="1"/>
</dbReference>
<comment type="similarity">
    <text evidence="2 6">Belongs to the C1D family.</text>
</comment>
<dbReference type="InterPro" id="IPR007146">
    <property type="entry name" value="Sas10/Utp3/C1D"/>
</dbReference>
<dbReference type="GO" id="GO:0010468">
    <property type="term" value="P:regulation of gene expression"/>
    <property type="evidence" value="ECO:0007669"/>
    <property type="project" value="TreeGrafter"/>
</dbReference>
<feature type="compositionally biased region" description="Polar residues" evidence="7">
    <location>
        <begin position="137"/>
        <end position="146"/>
    </location>
</feature>
<dbReference type="GO" id="GO:0005730">
    <property type="term" value="C:nucleolus"/>
    <property type="evidence" value="ECO:0007669"/>
    <property type="project" value="TreeGrafter"/>
</dbReference>
<evidence type="ECO:0000313" key="9">
    <source>
        <dbReference type="Proteomes" id="UP000757232"/>
    </source>
</evidence>
<feature type="region of interest" description="Disordered" evidence="7">
    <location>
        <begin position="124"/>
        <end position="147"/>
    </location>
</feature>
<feature type="compositionally biased region" description="Basic and acidic residues" evidence="7">
    <location>
        <begin position="196"/>
        <end position="205"/>
    </location>
</feature>
<dbReference type="PANTHER" id="PTHR15341">
    <property type="entry name" value="SUN-COR STEROID HORMONE RECEPTOR CO-REPRESSOR"/>
    <property type="match status" value="1"/>
</dbReference>
<dbReference type="EMBL" id="LNZH02000208">
    <property type="protein sequence ID" value="OCB85576.1"/>
    <property type="molecule type" value="Genomic_DNA"/>
</dbReference>
<dbReference type="GO" id="GO:0003723">
    <property type="term" value="F:RNA binding"/>
    <property type="evidence" value="ECO:0007669"/>
    <property type="project" value="UniProtKB-UniRule"/>
</dbReference>
<name>A0A9Q5N593_SANBA</name>
<evidence type="ECO:0000256" key="5">
    <source>
        <dbReference type="ARBA" id="ARBA00023242"/>
    </source>
</evidence>
<dbReference type="InterPro" id="IPR011082">
    <property type="entry name" value="Exosome-assoc_fac/DNA_repair"/>
</dbReference>
<keyword evidence="3 6" id="KW-0698">rRNA processing</keyword>
<dbReference type="GO" id="GO:0000178">
    <property type="term" value="C:exosome (RNase complex)"/>
    <property type="evidence" value="ECO:0007669"/>
    <property type="project" value="TreeGrafter"/>
</dbReference>
<dbReference type="GO" id="GO:0000460">
    <property type="term" value="P:maturation of 5.8S rRNA"/>
    <property type="evidence" value="ECO:0007669"/>
    <property type="project" value="TreeGrafter"/>
</dbReference>
<evidence type="ECO:0000256" key="6">
    <source>
        <dbReference type="RuleBase" id="RU368003"/>
    </source>
</evidence>
<dbReference type="PANTHER" id="PTHR15341:SF3">
    <property type="entry name" value="NUCLEAR NUCLEIC ACID-BINDING PROTEIN C1D"/>
    <property type="match status" value="1"/>
</dbReference>
<dbReference type="GO" id="GO:0003677">
    <property type="term" value="F:DNA binding"/>
    <property type="evidence" value="ECO:0007669"/>
    <property type="project" value="TreeGrafter"/>
</dbReference>
<dbReference type="AlphaFoldDB" id="A0A9Q5N593"/>
<feature type="region of interest" description="Disordered" evidence="7">
    <location>
        <begin position="196"/>
        <end position="295"/>
    </location>
</feature>
<evidence type="ECO:0000256" key="3">
    <source>
        <dbReference type="ARBA" id="ARBA00022552"/>
    </source>
</evidence>
<keyword evidence="5 6" id="KW-0539">Nucleus</keyword>
<evidence type="ECO:0000256" key="7">
    <source>
        <dbReference type="SAM" id="MobiDB-lite"/>
    </source>
</evidence>
<dbReference type="Proteomes" id="UP000757232">
    <property type="component" value="Unassembled WGS sequence"/>
</dbReference>
<comment type="function">
    <text evidence="6">Required for exosome-dependent processing of pre-rRNA and small nucleolar RNA (snRNA) precursors. Involved in processing of 35S pre-rRNA at the A0, A1 and A2 sites.</text>
</comment>
<keyword evidence="4 6" id="KW-0694">RNA-binding</keyword>
<sequence length="295" mass="33296">MTSSIKKQTNKVTALSESLRELEEKLEPLFSKPLQDTLSSLDTLQQAKLQVLLPYLINDLIFIYLKTRGIDPKTHAVVSELERVKQYFEKIKDAEQSNQKRTTEIDKAAAGRFIKHAISEAKQNISTAESTSKEAGPSNSQISTSIPVRVIEKMKEREEYLRRVAEESDSEEHRLDVIDDAGEERGIKVVEKKTTEVCKETESMKLQEVTVSESPKKKRRRPIDPFGPRGEEPISTLETSGEPEPRKKNKKLTAVIDIDASTDNASRASSDADTPKEAKSKKKRSKKRSRPEETS</sequence>
<comment type="caution">
    <text evidence="8">The sequence shown here is derived from an EMBL/GenBank/DDBJ whole genome shotgun (WGS) entry which is preliminary data.</text>
</comment>
<evidence type="ECO:0000256" key="1">
    <source>
        <dbReference type="ARBA" id="ARBA00004123"/>
    </source>
</evidence>
<organism evidence="8 9">
    <name type="scientific">Sanghuangporus baumii</name>
    <name type="common">Phellinus baumii</name>
    <dbReference type="NCBI Taxonomy" id="108892"/>
    <lineage>
        <taxon>Eukaryota</taxon>
        <taxon>Fungi</taxon>
        <taxon>Dikarya</taxon>
        <taxon>Basidiomycota</taxon>
        <taxon>Agaricomycotina</taxon>
        <taxon>Agaricomycetes</taxon>
        <taxon>Hymenochaetales</taxon>
        <taxon>Hymenochaetaceae</taxon>
        <taxon>Sanghuangporus</taxon>
    </lineage>
</organism>
<accession>A0A9Q5N593</accession>
<evidence type="ECO:0000256" key="4">
    <source>
        <dbReference type="ARBA" id="ARBA00022884"/>
    </source>
</evidence>